<keyword evidence="3 6" id="KW-0812">Transmembrane</keyword>
<feature type="transmembrane region" description="Helical" evidence="6">
    <location>
        <begin position="84"/>
        <end position="103"/>
    </location>
</feature>
<protein>
    <submittedName>
        <fullName evidence="8">Putative flippase GtrA (Transmembrane translocase of bactoprenol-linked glucose)</fullName>
    </submittedName>
</protein>
<dbReference type="AlphaFoldDB" id="A0A1G6NFT0"/>
<proteinExistence type="inferred from homology"/>
<evidence type="ECO:0000313" key="8">
    <source>
        <dbReference type="EMBL" id="SDC66729.1"/>
    </source>
</evidence>
<comment type="subcellular location">
    <subcellularLocation>
        <location evidence="1">Membrane</location>
        <topology evidence="1">Multi-pass membrane protein</topology>
    </subcellularLocation>
</comment>
<evidence type="ECO:0000256" key="3">
    <source>
        <dbReference type="ARBA" id="ARBA00022692"/>
    </source>
</evidence>
<evidence type="ECO:0000256" key="5">
    <source>
        <dbReference type="ARBA" id="ARBA00023136"/>
    </source>
</evidence>
<reference evidence="9" key="1">
    <citation type="submission" date="2016-09" db="EMBL/GenBank/DDBJ databases">
        <authorList>
            <person name="Varghese N."/>
            <person name="Submissions S."/>
        </authorList>
    </citation>
    <scope>NUCLEOTIDE SEQUENCE [LARGE SCALE GENOMIC DNA]</scope>
    <source>
        <strain evidence="9">TNe-862</strain>
    </source>
</reference>
<organism evidence="8 9">
    <name type="scientific">Paraburkholderia lycopersici</name>
    <dbReference type="NCBI Taxonomy" id="416944"/>
    <lineage>
        <taxon>Bacteria</taxon>
        <taxon>Pseudomonadati</taxon>
        <taxon>Pseudomonadota</taxon>
        <taxon>Betaproteobacteria</taxon>
        <taxon>Burkholderiales</taxon>
        <taxon>Burkholderiaceae</taxon>
        <taxon>Paraburkholderia</taxon>
    </lineage>
</organism>
<accession>A0A1G6NFT0</accession>
<feature type="transmembrane region" description="Helical" evidence="6">
    <location>
        <begin position="53"/>
        <end position="72"/>
    </location>
</feature>
<dbReference type="STRING" id="416944.SAMN05421548_10939"/>
<gene>
    <name evidence="8" type="ORF">SAMN05421548_10939</name>
</gene>
<name>A0A1G6NFT0_9BURK</name>
<evidence type="ECO:0000256" key="4">
    <source>
        <dbReference type="ARBA" id="ARBA00022989"/>
    </source>
</evidence>
<dbReference type="InterPro" id="IPR051401">
    <property type="entry name" value="GtrA_CellWall_Glycosyl"/>
</dbReference>
<dbReference type="Proteomes" id="UP000198908">
    <property type="component" value="Unassembled WGS sequence"/>
</dbReference>
<dbReference type="GO" id="GO:0000271">
    <property type="term" value="P:polysaccharide biosynthetic process"/>
    <property type="evidence" value="ECO:0007669"/>
    <property type="project" value="InterPro"/>
</dbReference>
<feature type="domain" description="GtrA/DPMS transmembrane" evidence="7">
    <location>
        <begin position="22"/>
        <end position="133"/>
    </location>
</feature>
<evidence type="ECO:0000256" key="1">
    <source>
        <dbReference type="ARBA" id="ARBA00004141"/>
    </source>
</evidence>
<evidence type="ECO:0000259" key="7">
    <source>
        <dbReference type="Pfam" id="PF04138"/>
    </source>
</evidence>
<keyword evidence="4 6" id="KW-1133">Transmembrane helix</keyword>
<evidence type="ECO:0000256" key="2">
    <source>
        <dbReference type="ARBA" id="ARBA00009399"/>
    </source>
</evidence>
<keyword evidence="5 6" id="KW-0472">Membrane</keyword>
<comment type="similarity">
    <text evidence="2">Belongs to the GtrA family.</text>
</comment>
<evidence type="ECO:0000256" key="6">
    <source>
        <dbReference type="SAM" id="Phobius"/>
    </source>
</evidence>
<dbReference type="EMBL" id="FMYQ01000009">
    <property type="protein sequence ID" value="SDC66729.1"/>
    <property type="molecule type" value="Genomic_DNA"/>
</dbReference>
<feature type="transmembrane region" description="Helical" evidence="6">
    <location>
        <begin position="20"/>
        <end position="41"/>
    </location>
</feature>
<dbReference type="PANTHER" id="PTHR38459:SF1">
    <property type="entry name" value="PROPHAGE BACTOPRENOL-LINKED GLUCOSE TRANSLOCASE HOMOLOG"/>
    <property type="match status" value="1"/>
</dbReference>
<dbReference type="InterPro" id="IPR007267">
    <property type="entry name" value="GtrA_DPMS_TM"/>
</dbReference>
<sequence length="141" mass="14938">MRMPPVGFQDLASVTTHRQLVKYLFVGGINTVIATSIIFAAQALSAPPVIANVIGYGAGILISFLLNSTFTFRSPASGAAMLRFLVVAGVCWLLNLGTMLAALQLTGHAYAAQLCGVAVYTLAGFAGNKLWAFRRVETNET</sequence>
<feature type="transmembrane region" description="Helical" evidence="6">
    <location>
        <begin position="109"/>
        <end position="127"/>
    </location>
</feature>
<dbReference type="Pfam" id="PF04138">
    <property type="entry name" value="GtrA_DPMS_TM"/>
    <property type="match status" value="1"/>
</dbReference>
<keyword evidence="9" id="KW-1185">Reference proteome</keyword>
<dbReference type="GO" id="GO:0005886">
    <property type="term" value="C:plasma membrane"/>
    <property type="evidence" value="ECO:0007669"/>
    <property type="project" value="TreeGrafter"/>
</dbReference>
<dbReference type="PANTHER" id="PTHR38459">
    <property type="entry name" value="PROPHAGE BACTOPRENOL-LINKED GLUCOSE TRANSLOCASE HOMOLOG"/>
    <property type="match status" value="1"/>
</dbReference>
<evidence type="ECO:0000313" key="9">
    <source>
        <dbReference type="Proteomes" id="UP000198908"/>
    </source>
</evidence>